<keyword evidence="1" id="KW-0732">Signal</keyword>
<dbReference type="SUPFAM" id="SSF56601">
    <property type="entry name" value="beta-lactamase/transpeptidase-like"/>
    <property type="match status" value="1"/>
</dbReference>
<dbReference type="InterPro" id="IPR050491">
    <property type="entry name" value="AmpC-like"/>
</dbReference>
<dbReference type="PANTHER" id="PTHR46825">
    <property type="entry name" value="D-ALANYL-D-ALANINE-CARBOXYPEPTIDASE/ENDOPEPTIDASE AMPH"/>
    <property type="match status" value="1"/>
</dbReference>
<dbReference type="GO" id="GO:0016787">
    <property type="term" value="F:hydrolase activity"/>
    <property type="evidence" value="ECO:0007669"/>
    <property type="project" value="UniProtKB-KW"/>
</dbReference>
<feature type="chain" id="PRO_5026172806" evidence="1">
    <location>
        <begin position="20"/>
        <end position="370"/>
    </location>
</feature>
<evidence type="ECO:0000313" key="3">
    <source>
        <dbReference type="EMBL" id="MWB96379.1"/>
    </source>
</evidence>
<dbReference type="PANTHER" id="PTHR46825:SF7">
    <property type="entry name" value="D-ALANYL-D-ALANINE CARBOXYPEPTIDASE"/>
    <property type="match status" value="1"/>
</dbReference>
<dbReference type="RefSeq" id="WP_160376274.1">
    <property type="nucleotide sequence ID" value="NZ_WSTB01000012.1"/>
</dbReference>
<dbReference type="Proteomes" id="UP000471501">
    <property type="component" value="Unassembled WGS sequence"/>
</dbReference>
<evidence type="ECO:0000259" key="2">
    <source>
        <dbReference type="Pfam" id="PF00144"/>
    </source>
</evidence>
<evidence type="ECO:0000256" key="1">
    <source>
        <dbReference type="SAM" id="SignalP"/>
    </source>
</evidence>
<keyword evidence="4" id="KW-1185">Reference proteome</keyword>
<dbReference type="AlphaFoldDB" id="A0A6I4NXB0"/>
<name>A0A6I4NXB0_9FLAO</name>
<organism evidence="3 4">
    <name type="scientific">Flavobacterium hydrocarbonoxydans</name>
    <dbReference type="NCBI Taxonomy" id="2683249"/>
    <lineage>
        <taxon>Bacteria</taxon>
        <taxon>Pseudomonadati</taxon>
        <taxon>Bacteroidota</taxon>
        <taxon>Flavobacteriia</taxon>
        <taxon>Flavobacteriales</taxon>
        <taxon>Flavobacteriaceae</taxon>
        <taxon>Flavobacterium</taxon>
    </lineage>
</organism>
<dbReference type="InterPro" id="IPR012338">
    <property type="entry name" value="Beta-lactam/transpept-like"/>
</dbReference>
<keyword evidence="3" id="KW-0378">Hydrolase</keyword>
<dbReference type="InterPro" id="IPR001466">
    <property type="entry name" value="Beta-lactam-related"/>
</dbReference>
<dbReference type="Pfam" id="PF00144">
    <property type="entry name" value="Beta-lactamase"/>
    <property type="match status" value="1"/>
</dbReference>
<gene>
    <name evidence="3" type="ORF">GON26_18605</name>
</gene>
<reference evidence="3 4" key="1">
    <citation type="submission" date="2019-12" db="EMBL/GenBank/DDBJ databases">
        <authorList>
            <person name="Kim Y.S."/>
        </authorList>
    </citation>
    <scope>NUCLEOTIDE SEQUENCE [LARGE SCALE GENOMIC DNA]</scope>
    <source>
        <strain evidence="3 4">GA093</strain>
    </source>
</reference>
<feature type="signal peptide" evidence="1">
    <location>
        <begin position="1"/>
        <end position="19"/>
    </location>
</feature>
<dbReference type="Gene3D" id="3.40.710.10">
    <property type="entry name" value="DD-peptidase/beta-lactamase superfamily"/>
    <property type="match status" value="1"/>
</dbReference>
<feature type="domain" description="Beta-lactamase-related" evidence="2">
    <location>
        <begin position="27"/>
        <end position="333"/>
    </location>
</feature>
<protein>
    <submittedName>
        <fullName evidence="3">Serine hydrolase</fullName>
    </submittedName>
</protein>
<proteinExistence type="predicted"/>
<accession>A0A6I4NXB0</accession>
<evidence type="ECO:0000313" key="4">
    <source>
        <dbReference type="Proteomes" id="UP000471501"/>
    </source>
</evidence>
<comment type="caution">
    <text evidence="3">The sequence shown here is derived from an EMBL/GenBank/DDBJ whole genome shotgun (WGS) entry which is preliminary data.</text>
</comment>
<sequence length="370" mass="40964">MNKFFTFVLLLNCLVISHAQTFQEKLQTAVTTSWEKSGLPGVSIAVSTPDKGMVYANSGVGNVFTSSVIIPNTTQYRIASATKNFVAVLIMRLQEAGYFNIEDKLAKHLVVPDLPNAYNITIKQLLEHSSAVGDYLNDSKPFIDNLIPDRIFTNSEIIGYLDQMEPKFTPGCSYEYSNGGYFLLGMLIEKKTGKPLDVAIQEWICNPLDLKNTFMDFTSDTTHKIANLAEGTRAYSYSPTSVKAAGAIVSTTEDMAKYCKAIYGGNYLSQNSIHIMTTHSEVNENYGLGTRLFTSEKGVKFHGHTGTILGYNSLMYYIPSMDVSVAITTNAYAEKFALWKAVRDAVYNVVEQEYLPVTNLEAPKAIQLGE</sequence>
<dbReference type="EMBL" id="WSTB01000012">
    <property type="protein sequence ID" value="MWB96379.1"/>
    <property type="molecule type" value="Genomic_DNA"/>
</dbReference>